<dbReference type="PANTHER" id="PTHR15492:SF1">
    <property type="entry name" value="CYCLIN-D1-BINDING PROTEIN 1"/>
    <property type="match status" value="1"/>
</dbReference>
<dbReference type="AlphaFoldDB" id="A0A224YQW2"/>
<accession>A0A224YQW2</accession>
<dbReference type="InterPro" id="IPR049317">
    <property type="entry name" value="GCIP-like_N"/>
</dbReference>
<dbReference type="Gene3D" id="1.20.1410.10">
    <property type="entry name" value="I/LWEQ domain"/>
    <property type="match status" value="1"/>
</dbReference>
<dbReference type="Pfam" id="PF13324">
    <property type="entry name" value="GCIP_N"/>
    <property type="match status" value="1"/>
</dbReference>
<protein>
    <submittedName>
        <fullName evidence="2">Cyclin-D1-binding protein 1-like protein</fullName>
    </submittedName>
</protein>
<proteinExistence type="predicted"/>
<dbReference type="EMBL" id="GFPF01007003">
    <property type="protein sequence ID" value="MAA18149.1"/>
    <property type="molecule type" value="Transcribed_RNA"/>
</dbReference>
<dbReference type="Gene3D" id="1.20.1420.10">
    <property type="entry name" value="Talin, central domain"/>
    <property type="match status" value="1"/>
</dbReference>
<dbReference type="GO" id="GO:0005634">
    <property type="term" value="C:nucleus"/>
    <property type="evidence" value="ECO:0007669"/>
    <property type="project" value="TreeGrafter"/>
</dbReference>
<evidence type="ECO:0000259" key="1">
    <source>
        <dbReference type="Pfam" id="PF13324"/>
    </source>
</evidence>
<organism evidence="2">
    <name type="scientific">Rhipicephalus zambeziensis</name>
    <dbReference type="NCBI Taxonomy" id="60191"/>
    <lineage>
        <taxon>Eukaryota</taxon>
        <taxon>Metazoa</taxon>
        <taxon>Ecdysozoa</taxon>
        <taxon>Arthropoda</taxon>
        <taxon>Chelicerata</taxon>
        <taxon>Arachnida</taxon>
        <taxon>Acari</taxon>
        <taxon>Parasitiformes</taxon>
        <taxon>Ixodida</taxon>
        <taxon>Ixodoidea</taxon>
        <taxon>Ixodidae</taxon>
        <taxon>Rhipicephalinae</taxon>
        <taxon>Rhipicephalus</taxon>
        <taxon>Rhipicephalus</taxon>
    </lineage>
</organism>
<feature type="domain" description="Cyclin-D1-binding protein 1-like N-terminal" evidence="1">
    <location>
        <begin position="43"/>
        <end position="178"/>
    </location>
</feature>
<sequence>MAQVDPVEDLKATLQEMCAQLRDDQVPYEFIEGFSLEDFRPKLVKAVQKIGLNAKRICVHFSAPPIPTPAEAAAVIACMKKACIDVLAVFAELPRSQGRTLRRDVSGHLKELYDAVMDLVSVINSESDRCLQVAGKLWEKCHGIERISKDNKEAVRGVLSTHYDFIQDAVNELRESMEENEALALDLQHMPARNGLNQPRFTWSLQERALLNPGIGLANTFRITMRKVIAAVDIYGRCINRQENEELDKIADLFRVSSSFMDDFVTTLYPPVTAAAVQEYGATLKAHVLKMLDATRDSHFHNTDEEDWVNFLEHAIEHNYQNLLSRIDDL</sequence>
<reference evidence="2" key="1">
    <citation type="journal article" date="2017" name="Parasit. Vectors">
        <title>Sialotranscriptomics of Rhipicephalus zambeziensis reveals intricate expression profiles of secretory proteins and suggests tight temporal transcriptional regulation during blood-feeding.</title>
        <authorList>
            <person name="de Castro M.H."/>
            <person name="de Klerk D."/>
            <person name="Pienaar R."/>
            <person name="Rees D.J.G."/>
            <person name="Mans B.J."/>
        </authorList>
    </citation>
    <scope>NUCLEOTIDE SEQUENCE</scope>
    <source>
        <tissue evidence="2">Salivary glands</tissue>
    </source>
</reference>
<dbReference type="InterPro" id="IPR026907">
    <property type="entry name" value="GCIP-like"/>
</dbReference>
<dbReference type="PANTHER" id="PTHR15492">
    <property type="entry name" value="CYCLIN D1-BINDING PROTEIN 1"/>
    <property type="match status" value="1"/>
</dbReference>
<evidence type="ECO:0000313" key="2">
    <source>
        <dbReference type="EMBL" id="MAA18149.1"/>
    </source>
</evidence>
<name>A0A224YQW2_9ACAR</name>